<reference evidence="9 10" key="1">
    <citation type="journal article" date="2018" name="Nat. Genet.">
        <title>The Rosa genome provides new insights in the design of modern roses.</title>
        <authorList>
            <person name="Bendahmane M."/>
        </authorList>
    </citation>
    <scope>NUCLEOTIDE SEQUENCE [LARGE SCALE GENOMIC DNA]</scope>
    <source>
        <strain evidence="10">cv. Old Blush</strain>
    </source>
</reference>
<evidence type="ECO:0000256" key="7">
    <source>
        <dbReference type="SAM" id="MobiDB-lite"/>
    </source>
</evidence>
<feature type="region of interest" description="Disordered" evidence="7">
    <location>
        <begin position="296"/>
        <end position="332"/>
    </location>
</feature>
<evidence type="ECO:0000313" key="9">
    <source>
        <dbReference type="EMBL" id="PRQ26639.1"/>
    </source>
</evidence>
<feature type="compositionally biased region" description="Polar residues" evidence="7">
    <location>
        <begin position="1557"/>
        <end position="1575"/>
    </location>
</feature>
<feature type="compositionally biased region" description="Basic and acidic residues" evidence="7">
    <location>
        <begin position="188"/>
        <end position="238"/>
    </location>
</feature>
<organism evidence="9 10">
    <name type="scientific">Rosa chinensis</name>
    <name type="common">China rose</name>
    <dbReference type="NCBI Taxonomy" id="74649"/>
    <lineage>
        <taxon>Eukaryota</taxon>
        <taxon>Viridiplantae</taxon>
        <taxon>Streptophyta</taxon>
        <taxon>Embryophyta</taxon>
        <taxon>Tracheophyta</taxon>
        <taxon>Spermatophyta</taxon>
        <taxon>Magnoliopsida</taxon>
        <taxon>eudicotyledons</taxon>
        <taxon>Gunneridae</taxon>
        <taxon>Pentapetalae</taxon>
        <taxon>rosids</taxon>
        <taxon>fabids</taxon>
        <taxon>Rosales</taxon>
        <taxon>Rosaceae</taxon>
        <taxon>Rosoideae</taxon>
        <taxon>Rosoideae incertae sedis</taxon>
        <taxon>Rosa</taxon>
    </lineage>
</organism>
<feature type="region of interest" description="Disordered" evidence="7">
    <location>
        <begin position="118"/>
        <end position="246"/>
    </location>
</feature>
<dbReference type="Gene3D" id="4.10.1000.10">
    <property type="entry name" value="Zinc finger, CCCH-type"/>
    <property type="match status" value="2"/>
</dbReference>
<keyword evidence="1 6" id="KW-0479">Metal-binding</keyword>
<feature type="compositionally biased region" description="Basic and acidic residues" evidence="7">
    <location>
        <begin position="368"/>
        <end position="400"/>
    </location>
</feature>
<dbReference type="Proteomes" id="UP000238479">
    <property type="component" value="Chromosome 6"/>
</dbReference>
<feature type="compositionally biased region" description="Polar residues" evidence="7">
    <location>
        <begin position="323"/>
        <end position="332"/>
    </location>
</feature>
<feature type="region of interest" description="Disordered" evidence="7">
    <location>
        <begin position="510"/>
        <end position="535"/>
    </location>
</feature>
<feature type="region of interest" description="Disordered" evidence="7">
    <location>
        <begin position="1342"/>
        <end position="1392"/>
    </location>
</feature>
<feature type="compositionally biased region" description="Acidic residues" evidence="7">
    <location>
        <begin position="296"/>
        <end position="307"/>
    </location>
</feature>
<evidence type="ECO:0000256" key="5">
    <source>
        <dbReference type="ARBA" id="ARBA00023125"/>
    </source>
</evidence>
<feature type="compositionally biased region" description="Basic and acidic residues" evidence="7">
    <location>
        <begin position="308"/>
        <end position="319"/>
    </location>
</feature>
<feature type="compositionally biased region" description="Low complexity" evidence="7">
    <location>
        <begin position="118"/>
        <end position="127"/>
    </location>
</feature>
<dbReference type="PROSITE" id="PS50103">
    <property type="entry name" value="ZF_C3H1"/>
    <property type="match status" value="3"/>
</dbReference>
<dbReference type="PANTHER" id="PTHR46156">
    <property type="entry name" value="CCCH ZINGC FINGER"/>
    <property type="match status" value="1"/>
</dbReference>
<evidence type="ECO:0000256" key="4">
    <source>
        <dbReference type="ARBA" id="ARBA00022833"/>
    </source>
</evidence>
<evidence type="ECO:0000256" key="2">
    <source>
        <dbReference type="ARBA" id="ARBA00022737"/>
    </source>
</evidence>
<feature type="compositionally biased region" description="Polar residues" evidence="7">
    <location>
        <begin position="1491"/>
        <end position="1502"/>
    </location>
</feature>
<feature type="compositionally biased region" description="Low complexity" evidence="7">
    <location>
        <begin position="162"/>
        <end position="173"/>
    </location>
</feature>
<keyword evidence="3 6" id="KW-0863">Zinc-finger</keyword>
<feature type="compositionally biased region" description="Polar residues" evidence="7">
    <location>
        <begin position="1377"/>
        <end position="1390"/>
    </location>
</feature>
<feature type="region of interest" description="Disordered" evidence="7">
    <location>
        <begin position="28"/>
        <end position="70"/>
    </location>
</feature>
<feature type="compositionally biased region" description="Basic residues" evidence="7">
    <location>
        <begin position="34"/>
        <end position="57"/>
    </location>
</feature>
<feature type="region of interest" description="Disordered" evidence="7">
    <location>
        <begin position="353"/>
        <end position="444"/>
    </location>
</feature>
<evidence type="ECO:0000256" key="3">
    <source>
        <dbReference type="ARBA" id="ARBA00022771"/>
    </source>
</evidence>
<dbReference type="EMBL" id="PDCK01000044">
    <property type="protein sequence ID" value="PRQ26639.1"/>
    <property type="molecule type" value="Genomic_DNA"/>
</dbReference>
<comment type="caution">
    <text evidence="9">The sequence shown here is derived from an EMBL/GenBank/DDBJ whole genome shotgun (WGS) entry which is preliminary data.</text>
</comment>
<feature type="region of interest" description="Disordered" evidence="7">
    <location>
        <begin position="1557"/>
        <end position="1581"/>
    </location>
</feature>
<keyword evidence="5" id="KW-0238">DNA-binding</keyword>
<dbReference type="FunFam" id="4.10.1000.10:FF:000008">
    <property type="entry name" value="zinc finger CCCH domain-containing protein 3"/>
    <property type="match status" value="1"/>
</dbReference>
<protein>
    <submittedName>
        <fullName evidence="9">Putative transcription factor C3H family</fullName>
    </submittedName>
</protein>
<feature type="zinc finger region" description="C3H1-type" evidence="6">
    <location>
        <begin position="1871"/>
        <end position="1900"/>
    </location>
</feature>
<feature type="compositionally biased region" description="Polar residues" evidence="7">
    <location>
        <begin position="1471"/>
        <end position="1482"/>
    </location>
</feature>
<dbReference type="Pfam" id="PF00642">
    <property type="entry name" value="zf-CCCH"/>
    <property type="match status" value="1"/>
</dbReference>
<keyword evidence="2" id="KW-0677">Repeat</keyword>
<dbReference type="Gramene" id="PRQ26639">
    <property type="protein sequence ID" value="PRQ26639"/>
    <property type="gene ID" value="RchiOBHm_Chr6g0296771"/>
</dbReference>
<dbReference type="STRING" id="74649.A0A2P6PXI6"/>
<dbReference type="InterPro" id="IPR000571">
    <property type="entry name" value="Znf_CCCH"/>
</dbReference>
<name>A0A2P6PXI6_ROSCH</name>
<dbReference type="PANTHER" id="PTHR46156:SF1">
    <property type="entry name" value="ZINC FINGER CCCH DOMAIN-CONTAINING PROTEIN 3"/>
    <property type="match status" value="1"/>
</dbReference>
<evidence type="ECO:0000256" key="6">
    <source>
        <dbReference type="PROSITE-ProRule" id="PRU00723"/>
    </source>
</evidence>
<feature type="compositionally biased region" description="Low complexity" evidence="7">
    <location>
        <begin position="1362"/>
        <end position="1374"/>
    </location>
</feature>
<dbReference type="SMART" id="SM00356">
    <property type="entry name" value="ZnF_C3H1"/>
    <property type="match status" value="5"/>
</dbReference>
<dbReference type="GO" id="GO:0008270">
    <property type="term" value="F:zinc ion binding"/>
    <property type="evidence" value="ECO:0007669"/>
    <property type="project" value="UniProtKB-KW"/>
</dbReference>
<dbReference type="FunFam" id="4.10.1000.10:FF:000022">
    <property type="entry name" value="Zinc finger CCCH domain-containing protein 7"/>
    <property type="match status" value="1"/>
</dbReference>
<feature type="region of interest" description="Disordered" evidence="7">
    <location>
        <begin position="1428"/>
        <end position="1535"/>
    </location>
</feature>
<feature type="domain" description="C3H1-type" evidence="8">
    <location>
        <begin position="1975"/>
        <end position="2003"/>
    </location>
</feature>
<feature type="region of interest" description="Disordered" evidence="7">
    <location>
        <begin position="464"/>
        <end position="487"/>
    </location>
</feature>
<sequence length="2107" mass="232203">MVVEIDLSFLDHEKLTVYPGLRWESETAGQDKTKLRKLRTKTKKKIRRRRRRKKTKKSREPNQPEIPDLSLSSWTSLSTFTTIQGTLLPPPPLTLISQTTLTAPPTTTTTATLRLLLPQPSPHSSAHNPPPPSNPYPLLRRHHIPKGPPSPPPHRFRSFQNLLPRTTHRPLPLDSDRPRHRLYLESGPDYRDRSRNYSPRDYDRELHKPYRRDPDGGGARFRSEYEEQRDRRVDDGYRRRSSNHETTTFREVELQDSGSGCYDESAYEELLKSGRRYEAYEIQRWGLERAQSEEDLYDPFELDEHDEEDRIVSDKRDYYGSESGRNSSTSRWKQIQKKSALLRLQTPKARDRNYSAYYDSSGSGGSFRGKEQYEYEYSGHGRKDAVEEERRGGGGEERGQQQRGGSSPLDLDVSFKSNSLVAKPVRTRDEKRGSVSDMDCSESPPAKPFCADVVNLDSLALVSNKTSSPGKEAMKLKGQVTTSGMNSQPCSVVTDDAFVKSEVETAPKGKILHKDGKDVGSSQKSSPNVSKKTKVVKKIVAKKTVKKVTNPPTSQPESKIDEPGTSTVHSLFAGTGKGETSSISDPCPNDLHVLPVDKEVEGSQPNVLSDEYGTVLNSCSKNIGNNSSANLGSLSPAEINTDQKHPLNVDTPVKGLLTISNFNSNATDSIKVASCPETGGVVDVSKSICQSGNILLVDKVVQKESSQAMLAVEGNLSSGFLNSDKMHELTNVKGSEHGAETLEKLSHQEIIVPDVGTVDAVSEQPCRYQLPTSLQNGGVVEELPKAISSAENNMAVGLSSSGETKAVRSKIGRRTRWDSDEVYVKKDKSITVSNGGNTNSFGKQSSPDCDSRSFEICATERSPNIPKSGGDTHSVTPMIQKKRKVKTQLDFSRISDTCVDPVNVSPRKDAPDTTVSSFLKDPSHAEVSVSGVQKLDMGSQPGNDWVSVLNGKSSVNGFSDTKLSATIDANYDTNETSPEYLKRRKVSGTHLVLTSAQTNGGPANKSTSYIQESSTHNDVPTYQADKGASSSIGSQCATSNLIPSPEEINVYLEDIMAAVSSDTVAAARDSFTNDDMKIKHQGIDSSSVSEGSGIPHMQILCPLQSQNEDKEDGTEVMVVNNHHLDILDIDGSHEKDFDVCATNEHIMVQGETAPCTIHSELQPADLGINSFSTNIQSDYLCVKDKLPFVPSCLLSIANGNEVTSTNSIDEGMKSVSDTLSDTGTPETSTSITDVHMLICNPSVIKSFDEKVCADDQKFEVKSEVASAGNLFSETKTNLTLDNATEGHQSVTEKAVPLKLQDSKKTSHGLHLISAESALKNQLGQATHRIVPGRPFSAFTTSQKATSSTHISKPRTWHRNANSSVSPLPVSTLPPQRQLPQRNGKLESNSYVRKGNTLVRRRATIAAVPQISQGLSSSVHQLNFSGIDGLKKNAGSDSRVDIKNPPRTGGLNASSDRPPAPLPSGVKMSASAAVSSGIPTSSPLAEPLLSDISGTKSDPMNCSETKDAEGSVKDSLATSDTQEYHSGPVNNLHDGNLASSNMKKVIYVKRKLNQLVASSSNPSDLSVHNADKNQPSDGYYKRRKHQLIRSSLECNGKDTVLLPTDNINSGEQKARKVIPSRTFNKKRSLKAVARMSKKNSLVWTPSGSQSSNNNGSSYDHQKVLPQLFPWKRARYWRTVMQSQASNFNYSSSSTISKKLLLSRMRDTVYTRSTHGFSLRKYKVLSVGGSSLKWSKSIESRSKKVNEEATRAVAEVEKKKREHNGAACTSSGSKIRNSPGKRIFRIGSVRYKMDPSRRTLKRISDDESSKSVVLNPETNAKRSYVPRRLVIGNDEYVRIGNGNQLIRDPKKRTRILASERVRWSLHTARQRLAKKRKYCQFFTRFGKCNKDDGKCPYIHDSSKIAVCTKYLNGLCSNPNCRLTHKVIPERMPDCSFFLQGLCTNKNCSYRHVNVNPKASTCEGFLKGYCADGNECRKKHSYVCQTFEETGTCPQGPKCKLHHPKKRMKGKIKKRSREHRNGWGRYFVSKDVGVSEPVTASAKHCAQNGDDIFGNDFVSINVSDEEAGESNNPPEQTTFYDSDPSELDLDDLDELIKPVRLLNKMKTNIY</sequence>
<feature type="domain" description="C3H1-type" evidence="8">
    <location>
        <begin position="1926"/>
        <end position="1952"/>
    </location>
</feature>
<evidence type="ECO:0000259" key="8">
    <source>
        <dbReference type="PROSITE" id="PS50103"/>
    </source>
</evidence>
<accession>A0A2P6PXI6</accession>
<gene>
    <name evidence="9" type="ORF">RchiOBHm_Chr6g0296771</name>
</gene>
<evidence type="ECO:0000256" key="1">
    <source>
        <dbReference type="ARBA" id="ARBA00022723"/>
    </source>
</evidence>
<evidence type="ECO:0000313" key="10">
    <source>
        <dbReference type="Proteomes" id="UP000238479"/>
    </source>
</evidence>
<dbReference type="GO" id="GO:0003677">
    <property type="term" value="F:DNA binding"/>
    <property type="evidence" value="ECO:0007669"/>
    <property type="project" value="UniProtKB-KW"/>
</dbReference>
<keyword evidence="10" id="KW-1185">Reference proteome</keyword>
<feature type="zinc finger region" description="C3H1-type" evidence="6">
    <location>
        <begin position="1975"/>
        <end position="2003"/>
    </location>
</feature>
<feature type="domain" description="C3H1-type" evidence="8">
    <location>
        <begin position="1871"/>
        <end position="1900"/>
    </location>
</feature>
<feature type="zinc finger region" description="C3H1-type" evidence="6">
    <location>
        <begin position="1926"/>
        <end position="1952"/>
    </location>
</feature>
<proteinExistence type="predicted"/>
<dbReference type="GO" id="GO:0005634">
    <property type="term" value="C:nucleus"/>
    <property type="evidence" value="ECO:0007669"/>
    <property type="project" value="TreeGrafter"/>
</dbReference>
<keyword evidence="4 6" id="KW-0862">Zinc</keyword>